<dbReference type="EMBL" id="CAAALY010244487">
    <property type="protein sequence ID" value="VEL32674.1"/>
    <property type="molecule type" value="Genomic_DNA"/>
</dbReference>
<gene>
    <name evidence="2" type="ORF">PXEA_LOCUS26114</name>
</gene>
<organism evidence="2 3">
    <name type="scientific">Protopolystoma xenopodis</name>
    <dbReference type="NCBI Taxonomy" id="117903"/>
    <lineage>
        <taxon>Eukaryota</taxon>
        <taxon>Metazoa</taxon>
        <taxon>Spiralia</taxon>
        <taxon>Lophotrochozoa</taxon>
        <taxon>Platyhelminthes</taxon>
        <taxon>Monogenea</taxon>
        <taxon>Polyopisthocotylea</taxon>
        <taxon>Polystomatidea</taxon>
        <taxon>Polystomatidae</taxon>
        <taxon>Protopolystoma</taxon>
    </lineage>
</organism>
<feature type="region of interest" description="Disordered" evidence="1">
    <location>
        <begin position="31"/>
        <end position="77"/>
    </location>
</feature>
<evidence type="ECO:0000313" key="2">
    <source>
        <dbReference type="EMBL" id="VEL32674.1"/>
    </source>
</evidence>
<feature type="compositionally biased region" description="Low complexity" evidence="1">
    <location>
        <begin position="35"/>
        <end position="46"/>
    </location>
</feature>
<evidence type="ECO:0000313" key="3">
    <source>
        <dbReference type="Proteomes" id="UP000784294"/>
    </source>
</evidence>
<dbReference type="AlphaFoldDB" id="A0A3S5FFM2"/>
<accession>A0A3S5FFM2</accession>
<evidence type="ECO:0000256" key="1">
    <source>
        <dbReference type="SAM" id="MobiDB-lite"/>
    </source>
</evidence>
<keyword evidence="3" id="KW-1185">Reference proteome</keyword>
<sequence>MYQENTKTKTKDTELLPSLRASLKNTAAVSTAPFSSSSRLSEVASSRLPTPKNLSCDSLSRPSRKHSQQQHVHPYLEPSRLLSPLISPHSELGIQHNMTSSRPDSQDHQDSISTIITSKSTIIDNEITHPSATIDTSASSTLIQAACQGNDSIVDESFSNSPIPCSIGASLNGGFGTASGTDSTRMAQASTPVFRGDSLELRSSLKKEDEMILEVGHYCPRRHFAQHHDVPVLKSTWRRLWAVLTVMEDWTAGFIIYFEAACPNAVRREQFHSRQCQIQCLFRLPTNPLSCTASLNSTATANPGPIAARQPFTVGATRTTPFISNVSKCRHANHPKPDLLEAGAVCFSMQHLNSHSRSPSSCPTLKACSLARTEASVVQGSIGEVVGSSTVQPFSFSCSSSPSSLSRPHELGFGFRTNGPIHIPLAKPSLYSSDPDALPSCLSHTTVQTTPSGHDDGVDGLLGFYLSSACAVDPTLEDSLIRAPADAINSLLLTDPDLGKTYRIRPVQLARPEGKGSAESRRRFFWSHTLGRRAHLSPLIPHAGIPSLAVSDAVPTVELNPAEVTQIAPRDGHVADSSGYEEQDVAVSGMVAVSSQLGLVVRETM</sequence>
<comment type="caution">
    <text evidence="2">The sequence shown here is derived from an EMBL/GenBank/DDBJ whole genome shotgun (WGS) entry which is preliminary data.</text>
</comment>
<proteinExistence type="predicted"/>
<name>A0A3S5FFM2_9PLAT</name>
<reference evidence="2" key="1">
    <citation type="submission" date="2018-11" db="EMBL/GenBank/DDBJ databases">
        <authorList>
            <consortium name="Pathogen Informatics"/>
        </authorList>
    </citation>
    <scope>NUCLEOTIDE SEQUENCE</scope>
</reference>
<dbReference type="Proteomes" id="UP000784294">
    <property type="component" value="Unassembled WGS sequence"/>
</dbReference>
<protein>
    <submittedName>
        <fullName evidence="2">Uncharacterized protein</fullName>
    </submittedName>
</protein>
<feature type="compositionally biased region" description="Polar residues" evidence="1">
    <location>
        <begin position="52"/>
        <end position="61"/>
    </location>
</feature>